<proteinExistence type="predicted"/>
<gene>
    <name evidence="3" type="ORF">GP2143_05000</name>
</gene>
<protein>
    <submittedName>
        <fullName evidence="3">TPR repeats containing protein</fullName>
    </submittedName>
</protein>
<dbReference type="Pfam" id="PF13181">
    <property type="entry name" value="TPR_8"/>
    <property type="match status" value="1"/>
</dbReference>
<feature type="signal peptide" evidence="2">
    <location>
        <begin position="1"/>
        <end position="25"/>
    </location>
</feature>
<sequence>MKTLVKITGILTVALFTLTSGLANAGNDDSISTLQKRWAEVNYQLEGKEQITAFEQLIDKADSLVSQQPKNAPLLIWSGIIKSTYAGAKGGLGALKYAKAARTDLEKAQDIDPQALSGSAYTSLGTLYFNVPGWPIGFGDDKKAKKLLRKALTVNPHGIDPNYFFAQFLEDQGDLQEAYRYYEKALQAAPRPSRPVADKGRRDEIRSAMLKLKEKL</sequence>
<dbReference type="SUPFAM" id="SSF48452">
    <property type="entry name" value="TPR-like"/>
    <property type="match status" value="1"/>
</dbReference>
<evidence type="ECO:0000313" key="3">
    <source>
        <dbReference type="EMBL" id="EAW31780.1"/>
    </source>
</evidence>
<feature type="repeat" description="TPR" evidence="1">
    <location>
        <begin position="159"/>
        <end position="192"/>
    </location>
</feature>
<dbReference type="STRING" id="247633.GP2143_05000"/>
<organism evidence="3 4">
    <name type="scientific">marine gamma proteobacterium HTCC2143</name>
    <dbReference type="NCBI Taxonomy" id="247633"/>
    <lineage>
        <taxon>Bacteria</taxon>
        <taxon>Pseudomonadati</taxon>
        <taxon>Pseudomonadota</taxon>
        <taxon>Gammaproteobacteria</taxon>
        <taxon>Cellvibrionales</taxon>
        <taxon>Spongiibacteraceae</taxon>
        <taxon>BD1-7 clade</taxon>
    </lineage>
</organism>
<keyword evidence="1" id="KW-0802">TPR repeat</keyword>
<dbReference type="Proteomes" id="UP000004931">
    <property type="component" value="Unassembled WGS sequence"/>
</dbReference>
<dbReference type="OrthoDB" id="9812424at2"/>
<evidence type="ECO:0000256" key="2">
    <source>
        <dbReference type="SAM" id="SignalP"/>
    </source>
</evidence>
<dbReference type="PROSITE" id="PS50005">
    <property type="entry name" value="TPR"/>
    <property type="match status" value="1"/>
</dbReference>
<feature type="chain" id="PRO_5002630614" evidence="2">
    <location>
        <begin position="26"/>
        <end position="216"/>
    </location>
</feature>
<name>A0YB50_9GAMM</name>
<keyword evidence="4" id="KW-1185">Reference proteome</keyword>
<dbReference type="InterPro" id="IPR019734">
    <property type="entry name" value="TPR_rpt"/>
</dbReference>
<dbReference type="AlphaFoldDB" id="A0YB50"/>
<reference evidence="3 4" key="1">
    <citation type="journal article" date="2010" name="J. Bacteriol.">
        <title>Genome sequence of the oligotrophic marine Gammaproteobacterium HTCC2143, isolated from the Oregon Coast.</title>
        <authorList>
            <person name="Oh H.M."/>
            <person name="Kang I."/>
            <person name="Ferriera S."/>
            <person name="Giovannoni S.J."/>
            <person name="Cho J.C."/>
        </authorList>
    </citation>
    <scope>NUCLEOTIDE SEQUENCE [LARGE SCALE GENOMIC DNA]</scope>
    <source>
        <strain evidence="3 4">HTCC2143</strain>
    </source>
</reference>
<accession>A0YB50</accession>
<dbReference type="Gene3D" id="1.25.40.10">
    <property type="entry name" value="Tetratricopeptide repeat domain"/>
    <property type="match status" value="1"/>
</dbReference>
<dbReference type="EMBL" id="AAVT01000002">
    <property type="protein sequence ID" value="EAW31780.1"/>
    <property type="molecule type" value="Genomic_DNA"/>
</dbReference>
<evidence type="ECO:0000256" key="1">
    <source>
        <dbReference type="PROSITE-ProRule" id="PRU00339"/>
    </source>
</evidence>
<evidence type="ECO:0000313" key="4">
    <source>
        <dbReference type="Proteomes" id="UP000004931"/>
    </source>
</evidence>
<dbReference type="eggNOG" id="COG3063">
    <property type="taxonomic scope" value="Bacteria"/>
</dbReference>
<keyword evidence="2" id="KW-0732">Signal</keyword>
<comment type="caution">
    <text evidence="3">The sequence shown here is derived from an EMBL/GenBank/DDBJ whole genome shotgun (WGS) entry which is preliminary data.</text>
</comment>
<dbReference type="InterPro" id="IPR011990">
    <property type="entry name" value="TPR-like_helical_dom_sf"/>
</dbReference>